<evidence type="ECO:0000259" key="1">
    <source>
        <dbReference type="PROSITE" id="PS51819"/>
    </source>
</evidence>
<keyword evidence="3" id="KW-1185">Reference proteome</keyword>
<reference evidence="2 3" key="1">
    <citation type="submission" date="2023-09" db="EMBL/GenBank/DDBJ databases">
        <title>Whole genome shotgun sequencing (WGS) of Bosea sp. ZW T0_25, isolated from stored onions (Allium cepa).</title>
        <authorList>
            <person name="Stoll D.A."/>
            <person name="Huch M."/>
        </authorList>
    </citation>
    <scope>NUCLEOTIDE SEQUENCE [LARGE SCALE GENOMIC DNA]</scope>
    <source>
        <strain evidence="2 3">ZW T0_25</strain>
    </source>
</reference>
<dbReference type="PROSITE" id="PS51819">
    <property type="entry name" value="VOC"/>
    <property type="match status" value="2"/>
</dbReference>
<dbReference type="InterPro" id="IPR052537">
    <property type="entry name" value="Extradiol_RC_dioxygenase"/>
</dbReference>
<dbReference type="InterPro" id="IPR029068">
    <property type="entry name" value="Glyas_Bleomycin-R_OHBP_Dase"/>
</dbReference>
<protein>
    <submittedName>
        <fullName evidence="2">Ring-cleaving dioxygenase</fullName>
    </submittedName>
</protein>
<feature type="domain" description="VOC" evidence="1">
    <location>
        <begin position="5"/>
        <end position="130"/>
    </location>
</feature>
<evidence type="ECO:0000313" key="3">
    <source>
        <dbReference type="Proteomes" id="UP001254257"/>
    </source>
</evidence>
<keyword evidence="2" id="KW-0560">Oxidoreductase</keyword>
<sequence>MQINGIHHVTAIAGPARRNLDFYSRILGLRLVKKTVNFDDPTTWHLYFGDADGAPGSILTFFPWEHVAPGRLGVGETQETAFRIPASALDYWTQRFVGLGVVHDAPETRFGETVLAFRDPDGMRLALVAVPGSEREPSWDNGEIPGAFAIRGFHGVTLLLTETGPTAAILSEVFGFAEVGRENGIVRMQAAGTVQGGVVDLREGRGSLPARLGGGSVHHVAFRARDDAEQARMVKLLSDRFGLRTTGQRDRNYFRSVYFREPGGVLFEIATDAPGFAADEPAESLGSALKLPSQYEKRRGEIEAALPALV</sequence>
<gene>
    <name evidence="2" type="ORF">RKE40_09200</name>
</gene>
<evidence type="ECO:0000313" key="2">
    <source>
        <dbReference type="EMBL" id="MDU0340056.1"/>
    </source>
</evidence>
<dbReference type="Gene3D" id="3.10.180.10">
    <property type="entry name" value="2,3-Dihydroxybiphenyl 1,2-Dioxygenase, domain 1"/>
    <property type="match status" value="2"/>
</dbReference>
<dbReference type="Pfam" id="PF00903">
    <property type="entry name" value="Glyoxalase"/>
    <property type="match status" value="1"/>
</dbReference>
<organism evidence="2 3">
    <name type="scientific">Bosea rubneri</name>
    <dbReference type="NCBI Taxonomy" id="3075434"/>
    <lineage>
        <taxon>Bacteria</taxon>
        <taxon>Pseudomonadati</taxon>
        <taxon>Pseudomonadota</taxon>
        <taxon>Alphaproteobacteria</taxon>
        <taxon>Hyphomicrobiales</taxon>
        <taxon>Boseaceae</taxon>
        <taxon>Bosea</taxon>
    </lineage>
</organism>
<dbReference type="InterPro" id="IPR037523">
    <property type="entry name" value="VOC_core"/>
</dbReference>
<dbReference type="PANTHER" id="PTHR36110">
    <property type="entry name" value="RING-CLEAVING DIOXYGENASE MHQE-RELATED"/>
    <property type="match status" value="1"/>
</dbReference>
<dbReference type="EMBL" id="JAWDID010000010">
    <property type="protein sequence ID" value="MDU0340056.1"/>
    <property type="molecule type" value="Genomic_DNA"/>
</dbReference>
<proteinExistence type="predicted"/>
<comment type="caution">
    <text evidence="2">The sequence shown here is derived from an EMBL/GenBank/DDBJ whole genome shotgun (WGS) entry which is preliminary data.</text>
</comment>
<dbReference type="InterPro" id="IPR004360">
    <property type="entry name" value="Glyas_Fos-R_dOase_dom"/>
</dbReference>
<accession>A0ABU3S5Q2</accession>
<keyword evidence="2" id="KW-0223">Dioxygenase</keyword>
<dbReference type="PANTHER" id="PTHR36110:SF2">
    <property type="entry name" value="RING-CLEAVING DIOXYGENASE MHQE-RELATED"/>
    <property type="match status" value="1"/>
</dbReference>
<dbReference type="Proteomes" id="UP001254257">
    <property type="component" value="Unassembled WGS sequence"/>
</dbReference>
<name>A0ABU3S5Q2_9HYPH</name>
<dbReference type="CDD" id="cd08347">
    <property type="entry name" value="PcpA_C_like"/>
    <property type="match status" value="1"/>
</dbReference>
<dbReference type="SUPFAM" id="SSF54593">
    <property type="entry name" value="Glyoxalase/Bleomycin resistance protein/Dihydroxybiphenyl dioxygenase"/>
    <property type="match status" value="1"/>
</dbReference>
<dbReference type="RefSeq" id="WP_316017930.1">
    <property type="nucleotide sequence ID" value="NZ_JAWDID010000010.1"/>
</dbReference>
<dbReference type="GO" id="GO:0051213">
    <property type="term" value="F:dioxygenase activity"/>
    <property type="evidence" value="ECO:0007669"/>
    <property type="project" value="UniProtKB-KW"/>
</dbReference>
<feature type="domain" description="VOC" evidence="1">
    <location>
        <begin position="152"/>
        <end position="272"/>
    </location>
</feature>